<dbReference type="PANTHER" id="PTHR36959">
    <property type="entry name" value="ALTERED INHERITANCE OF MITOCHONDRIA PROTEIN 24, MITOCHONDRIAL"/>
    <property type="match status" value="1"/>
</dbReference>
<evidence type="ECO:0000256" key="2">
    <source>
        <dbReference type="ARBA" id="ARBA00009322"/>
    </source>
</evidence>
<evidence type="ECO:0000256" key="1">
    <source>
        <dbReference type="ARBA" id="ARBA00004173"/>
    </source>
</evidence>
<comment type="caution">
    <text evidence="7">The sequence shown here is derived from an EMBL/GenBank/DDBJ whole genome shotgun (WGS) entry which is preliminary data.</text>
</comment>
<comment type="similarity">
    <text evidence="2 6">Belongs to the AIM24 family.</text>
</comment>
<organism evidence="7 8">
    <name type="scientific">Pichia angusta</name>
    <name type="common">Yeast</name>
    <name type="synonym">Hansenula polymorpha</name>
    <dbReference type="NCBI Taxonomy" id="870730"/>
    <lineage>
        <taxon>Eukaryota</taxon>
        <taxon>Fungi</taxon>
        <taxon>Dikarya</taxon>
        <taxon>Ascomycota</taxon>
        <taxon>Saccharomycotina</taxon>
        <taxon>Pichiomycetes</taxon>
        <taxon>Pichiales</taxon>
        <taxon>Pichiaceae</taxon>
        <taxon>Ogataea</taxon>
    </lineage>
</organism>
<dbReference type="GO" id="GO:0007007">
    <property type="term" value="P:inner mitochondrial membrane organization"/>
    <property type="evidence" value="ECO:0007669"/>
    <property type="project" value="TreeGrafter"/>
</dbReference>
<dbReference type="InterPro" id="IPR002838">
    <property type="entry name" value="AIM24"/>
</dbReference>
<dbReference type="Gene3D" id="3.60.160.10">
    <property type="entry name" value="Mitochondrial biogenesis AIM24"/>
    <property type="match status" value="1"/>
</dbReference>
<dbReference type="AlphaFoldDB" id="A0AAN6DFS8"/>
<evidence type="ECO:0000256" key="3">
    <source>
        <dbReference type="ARBA" id="ARBA00013287"/>
    </source>
</evidence>
<dbReference type="PANTHER" id="PTHR36959:SF2">
    <property type="entry name" value="ALTERED INHERITANCE OF MITOCHONDRIA PROTEIN 24, MITOCHONDRIAL"/>
    <property type="match status" value="1"/>
</dbReference>
<accession>A0AAN6DFS8</accession>
<dbReference type="InterPro" id="IPR036983">
    <property type="entry name" value="AIM24_sf"/>
</dbReference>
<dbReference type="RefSeq" id="XP_043059537.1">
    <property type="nucleotide sequence ID" value="XM_043203854.1"/>
</dbReference>
<name>A0AAN6DFS8_PICAN</name>
<evidence type="ECO:0000256" key="5">
    <source>
        <dbReference type="ARBA" id="ARBA00023128"/>
    </source>
</evidence>
<evidence type="ECO:0000313" key="7">
    <source>
        <dbReference type="EMBL" id="KAG7818283.1"/>
    </source>
</evidence>
<evidence type="ECO:0000313" key="8">
    <source>
        <dbReference type="Proteomes" id="UP001196530"/>
    </source>
</evidence>
<proteinExistence type="inferred from homology"/>
<keyword evidence="5 6" id="KW-0496">Mitochondrion</keyword>
<comment type="subcellular location">
    <subcellularLocation>
        <location evidence="1 6">Mitochondrion</location>
    </subcellularLocation>
</comment>
<keyword evidence="4" id="KW-0809">Transit peptide</keyword>
<dbReference type="GO" id="GO:0005743">
    <property type="term" value="C:mitochondrial inner membrane"/>
    <property type="evidence" value="ECO:0007669"/>
    <property type="project" value="TreeGrafter"/>
</dbReference>
<dbReference type="EMBL" id="JAHLUX010000006">
    <property type="protein sequence ID" value="KAG7818283.1"/>
    <property type="molecule type" value="Genomic_DNA"/>
</dbReference>
<protein>
    <recommendedName>
        <fullName evidence="3 6">Altered inheritance of mitochondria protein 24, mitochondrial</fullName>
    </recommendedName>
</protein>
<dbReference type="GeneID" id="66127335"/>
<reference evidence="7" key="1">
    <citation type="journal article" date="2021" name="G3 (Bethesda)">
        <title>Genomic diversity, chromosomal rearrangements, and interspecies hybridization in the ogataea polymorpha species complex.</title>
        <authorList>
            <person name="Hanson S.J."/>
            <person name="Cinneide E.O."/>
            <person name="Salzberg L.I."/>
            <person name="Wolfe K.H."/>
            <person name="McGowan J."/>
            <person name="Fitzpatrick D.A."/>
            <person name="Matlin K."/>
        </authorList>
    </citation>
    <scope>NUCLEOTIDE SEQUENCE</scope>
    <source>
        <strain evidence="7">61-244</strain>
    </source>
</reference>
<gene>
    <name evidence="7" type="ORF">KL928_003284</name>
</gene>
<dbReference type="Pfam" id="PF01987">
    <property type="entry name" value="AIM24"/>
    <property type="match status" value="1"/>
</dbReference>
<evidence type="ECO:0000256" key="4">
    <source>
        <dbReference type="ARBA" id="ARBA00022946"/>
    </source>
</evidence>
<evidence type="ECO:0000256" key="6">
    <source>
        <dbReference type="RuleBase" id="RU363045"/>
    </source>
</evidence>
<sequence>MVRKHALAKRLLRGQLKRDISILQVSNVVIDKKQPDNSPVSDNISELSSGNYQLSSEAVFDTIGQAQSTLSLTVPPSVPVHVKRGSLMALFTATETKASMKDFVQSRLEVQEPLKRFAYGGHTSVYQKLISTVPLTLLVSAYDSTSIVRKSKTSKTFCILSLDGSVDWALFNPDSVQAYAGNSLTITSRKLPRSVSRAGVRKFGLPKNSTPGLAGRLSSGYKHVAGRGYVSLVGDGSIFKLNLDEDEEILVKKDNLFAASIAQTQDLEDGYFVSQTLNKHLQQPEKDVKMIDKPQEESFFFKVKEFISWGWDYLHHKQQSLFDTIIGNGSYINVRGPRILLIQSNTGDDRFIIGNRSSVSSVEKYIKTGGFSQPPKSSEDYLSYATVKNGRVEFRNTPNFDETVAKIELKGQDKAV</sequence>
<dbReference type="Proteomes" id="UP001196530">
    <property type="component" value="Unassembled WGS sequence"/>
</dbReference>